<accession>A0A2N5VTR7</accession>
<evidence type="ECO:0000313" key="1">
    <source>
        <dbReference type="EMBL" id="PLW53367.1"/>
    </source>
</evidence>
<proteinExistence type="predicted"/>
<reference evidence="1 2" key="1">
    <citation type="submission" date="2017-11" db="EMBL/GenBank/DDBJ databases">
        <title>De novo assembly and phasing of dikaryotic genomes from two isolates of Puccinia coronata f. sp. avenae, the causal agent of oat crown rust.</title>
        <authorList>
            <person name="Miller M.E."/>
            <person name="Zhang Y."/>
            <person name="Omidvar V."/>
            <person name="Sperschneider J."/>
            <person name="Schwessinger B."/>
            <person name="Raley C."/>
            <person name="Palmer J.M."/>
            <person name="Garnica D."/>
            <person name="Upadhyaya N."/>
            <person name="Rathjen J."/>
            <person name="Taylor J.M."/>
            <person name="Park R.F."/>
            <person name="Dodds P.N."/>
            <person name="Hirsch C.D."/>
            <person name="Kianian S.F."/>
            <person name="Figueroa M."/>
        </authorList>
    </citation>
    <scope>NUCLEOTIDE SEQUENCE [LARGE SCALE GENOMIC DNA]</scope>
    <source>
        <strain evidence="1">12NC29</strain>
    </source>
</reference>
<evidence type="ECO:0000313" key="2">
    <source>
        <dbReference type="Proteomes" id="UP000235388"/>
    </source>
</evidence>
<dbReference type="AlphaFoldDB" id="A0A2N5VTR7"/>
<protein>
    <submittedName>
        <fullName evidence="1">Uncharacterized protein</fullName>
    </submittedName>
</protein>
<gene>
    <name evidence="1" type="ORF">PCANC_13381</name>
</gene>
<name>A0A2N5VTR7_9BASI</name>
<organism evidence="1 2">
    <name type="scientific">Puccinia coronata f. sp. avenae</name>
    <dbReference type="NCBI Taxonomy" id="200324"/>
    <lineage>
        <taxon>Eukaryota</taxon>
        <taxon>Fungi</taxon>
        <taxon>Dikarya</taxon>
        <taxon>Basidiomycota</taxon>
        <taxon>Pucciniomycotina</taxon>
        <taxon>Pucciniomycetes</taxon>
        <taxon>Pucciniales</taxon>
        <taxon>Pucciniaceae</taxon>
        <taxon>Puccinia</taxon>
    </lineage>
</organism>
<dbReference type="EMBL" id="PGCJ01000063">
    <property type="protein sequence ID" value="PLW53367.1"/>
    <property type="molecule type" value="Genomic_DNA"/>
</dbReference>
<sequence length="55" mass="6338">MFRDFTYFLPPSLILGLSRFTRLDLIIVITTHASRLSNLPAFCIDPLLDNRRSLS</sequence>
<dbReference type="Proteomes" id="UP000235388">
    <property type="component" value="Unassembled WGS sequence"/>
</dbReference>
<comment type="caution">
    <text evidence="1">The sequence shown here is derived from an EMBL/GenBank/DDBJ whole genome shotgun (WGS) entry which is preliminary data.</text>
</comment>
<keyword evidence="2" id="KW-1185">Reference proteome</keyword>